<name>A0A2P8H8A7_9BACI</name>
<dbReference type="AlphaFoldDB" id="A0A2P8H8A7"/>
<sequence length="39" mass="4621">MGKSGENRNERVNEEYGRQGKYAKRNKEVHAKNENKKDK</sequence>
<protein>
    <submittedName>
        <fullName evidence="2">Uncharacterized protein</fullName>
    </submittedName>
</protein>
<evidence type="ECO:0000256" key="1">
    <source>
        <dbReference type="SAM" id="MobiDB-lite"/>
    </source>
</evidence>
<evidence type="ECO:0000313" key="3">
    <source>
        <dbReference type="Proteomes" id="UP000242310"/>
    </source>
</evidence>
<feature type="compositionally biased region" description="Basic and acidic residues" evidence="1">
    <location>
        <begin position="25"/>
        <end position="39"/>
    </location>
</feature>
<feature type="region of interest" description="Disordered" evidence="1">
    <location>
        <begin position="1"/>
        <end position="39"/>
    </location>
</feature>
<comment type="caution">
    <text evidence="2">The sequence shown here is derived from an EMBL/GenBank/DDBJ whole genome shotgun (WGS) entry which is preliminary data.</text>
</comment>
<dbReference type="EMBL" id="PYAV01000015">
    <property type="protein sequence ID" value="PSL42419.1"/>
    <property type="molecule type" value="Genomic_DNA"/>
</dbReference>
<accession>A0A2P8H8A7</accession>
<dbReference type="Proteomes" id="UP000242310">
    <property type="component" value="Unassembled WGS sequence"/>
</dbReference>
<gene>
    <name evidence="2" type="ORF">B0H94_11523</name>
</gene>
<keyword evidence="3" id="KW-1185">Reference proteome</keyword>
<reference evidence="2 3" key="1">
    <citation type="submission" date="2018-03" db="EMBL/GenBank/DDBJ databases">
        <title>Genomic Encyclopedia of Type Strains, Phase III (KMG-III): the genomes of soil and plant-associated and newly described type strains.</title>
        <authorList>
            <person name="Whitman W."/>
        </authorList>
    </citation>
    <scope>NUCLEOTIDE SEQUENCE [LARGE SCALE GENOMIC DNA]</scope>
    <source>
        <strain evidence="2 3">CGMCC 1.07653</strain>
    </source>
</reference>
<feature type="compositionally biased region" description="Basic and acidic residues" evidence="1">
    <location>
        <begin position="1"/>
        <end position="18"/>
    </location>
</feature>
<organism evidence="2 3">
    <name type="scientific">Salsuginibacillus halophilus</name>
    <dbReference type="NCBI Taxonomy" id="517424"/>
    <lineage>
        <taxon>Bacteria</taxon>
        <taxon>Bacillati</taxon>
        <taxon>Bacillota</taxon>
        <taxon>Bacilli</taxon>
        <taxon>Bacillales</taxon>
        <taxon>Bacillaceae</taxon>
        <taxon>Salsuginibacillus</taxon>
    </lineage>
</organism>
<evidence type="ECO:0000313" key="2">
    <source>
        <dbReference type="EMBL" id="PSL42419.1"/>
    </source>
</evidence>
<proteinExistence type="predicted"/>